<name>A0A6L2PXB9_COPFO</name>
<dbReference type="Proteomes" id="UP000502823">
    <property type="component" value="Unassembled WGS sequence"/>
</dbReference>
<evidence type="ECO:0000256" key="2">
    <source>
        <dbReference type="ARBA" id="ARBA00023043"/>
    </source>
</evidence>
<accession>A0A6L2PXB9</accession>
<proteinExistence type="predicted"/>
<evidence type="ECO:0000313" key="5">
    <source>
        <dbReference type="EMBL" id="GFG36884.1"/>
    </source>
</evidence>
<gene>
    <name evidence="5" type="ORF">Cfor_03705</name>
    <name evidence="6" type="ORF">Cfor_04654</name>
</gene>
<keyword evidence="4" id="KW-0472">Membrane</keyword>
<dbReference type="EMBL" id="BLKM01006306">
    <property type="protein sequence ID" value="GFG36884.1"/>
    <property type="molecule type" value="Genomic_DNA"/>
</dbReference>
<reference evidence="7" key="2">
    <citation type="submission" date="2020-01" db="EMBL/GenBank/DDBJ databases">
        <title>Draft genome sequence of the Termite Coptotermes fromosanus.</title>
        <authorList>
            <person name="Itakura S."/>
            <person name="Yosikawa Y."/>
            <person name="Umezawa K."/>
        </authorList>
    </citation>
    <scope>NUCLEOTIDE SEQUENCE [LARGE SCALE GENOMIC DNA]</scope>
</reference>
<reference evidence="5" key="1">
    <citation type="journal article" date="2020" name="J. Asia-Pac. Entomol.">
        <title>Draft genome sequence of the termite, Coptotermes formosanus: Genetic insights into the pyruvate dehydrogenase complex of the termite.</title>
        <authorList>
            <person name="Itakura S."/>
            <person name="Yosikawa Y."/>
            <person name="Togami Y."/>
            <person name="Umezawa K."/>
        </authorList>
    </citation>
    <scope>NUCLEOTIDE SEQUENCE</scope>
    <source>
        <tissue evidence="5">Head</tissue>
    </source>
</reference>
<feature type="repeat" description="ANK" evidence="3">
    <location>
        <begin position="82"/>
        <end position="114"/>
    </location>
</feature>
<keyword evidence="1" id="KW-0677">Repeat</keyword>
<evidence type="ECO:0000256" key="3">
    <source>
        <dbReference type="PROSITE-ProRule" id="PRU00023"/>
    </source>
</evidence>
<dbReference type="OrthoDB" id="1577640at2759"/>
<dbReference type="PANTHER" id="PTHR24171">
    <property type="entry name" value="ANKYRIN REPEAT DOMAIN-CONTAINING PROTEIN 39-RELATED"/>
    <property type="match status" value="1"/>
</dbReference>
<dbReference type="SMART" id="SM00248">
    <property type="entry name" value="ANK"/>
    <property type="match status" value="4"/>
</dbReference>
<protein>
    <submittedName>
        <fullName evidence="5">Uncharacterized protein</fullName>
    </submittedName>
</protein>
<sequence length="209" mass="23389">MSASQMESGMYLAQEVASPGYLAIQLLVQLLTVALLTLCPGVKEKNADATEKTLHEAAMLGDLMAVEFLLKEGKRPSEEDKEHYTPLHWAVAKGHVHVARQLIEFGADLEKRGGRFLLTPLHMAAGEGHLNTSRLLLDAGAHVNSLDRFRNSPMHWAAWFGHLSVVRFLVERGGNYTLTNRDGYTPRDMASVRRSWDIVQWFDVLKDVP</sequence>
<dbReference type="PROSITE" id="PS50088">
    <property type="entry name" value="ANK_REPEAT"/>
    <property type="match status" value="3"/>
</dbReference>
<keyword evidence="2 3" id="KW-0040">ANK repeat</keyword>
<dbReference type="SUPFAM" id="SSF48403">
    <property type="entry name" value="Ankyrin repeat"/>
    <property type="match status" value="1"/>
</dbReference>
<evidence type="ECO:0000313" key="7">
    <source>
        <dbReference type="Proteomes" id="UP000502823"/>
    </source>
</evidence>
<feature type="transmembrane region" description="Helical" evidence="4">
    <location>
        <begin position="20"/>
        <end position="42"/>
    </location>
</feature>
<keyword evidence="4" id="KW-0812">Transmembrane</keyword>
<comment type="caution">
    <text evidence="5">The sequence shown here is derived from an EMBL/GenBank/DDBJ whole genome shotgun (WGS) entry which is preliminary data.</text>
</comment>
<keyword evidence="4" id="KW-1133">Transmembrane helix</keyword>
<dbReference type="Gene3D" id="1.25.40.20">
    <property type="entry name" value="Ankyrin repeat-containing domain"/>
    <property type="match status" value="1"/>
</dbReference>
<dbReference type="Pfam" id="PF12796">
    <property type="entry name" value="Ank_2"/>
    <property type="match status" value="1"/>
</dbReference>
<dbReference type="Pfam" id="PF00023">
    <property type="entry name" value="Ank"/>
    <property type="match status" value="1"/>
</dbReference>
<keyword evidence="7" id="KW-1185">Reference proteome</keyword>
<dbReference type="AlphaFoldDB" id="A0A6L2PXB9"/>
<feature type="repeat" description="ANK" evidence="3">
    <location>
        <begin position="149"/>
        <end position="181"/>
    </location>
</feature>
<evidence type="ECO:0000256" key="4">
    <source>
        <dbReference type="SAM" id="Phobius"/>
    </source>
</evidence>
<dbReference type="InParanoid" id="A0A6L2PXB9"/>
<evidence type="ECO:0000256" key="1">
    <source>
        <dbReference type="ARBA" id="ARBA00022737"/>
    </source>
</evidence>
<dbReference type="PROSITE" id="PS50297">
    <property type="entry name" value="ANK_REP_REGION"/>
    <property type="match status" value="3"/>
</dbReference>
<organism evidence="5 7">
    <name type="scientific">Coptotermes formosanus</name>
    <name type="common">Formosan subterranean termite</name>
    <dbReference type="NCBI Taxonomy" id="36987"/>
    <lineage>
        <taxon>Eukaryota</taxon>
        <taxon>Metazoa</taxon>
        <taxon>Ecdysozoa</taxon>
        <taxon>Arthropoda</taxon>
        <taxon>Hexapoda</taxon>
        <taxon>Insecta</taxon>
        <taxon>Pterygota</taxon>
        <taxon>Neoptera</taxon>
        <taxon>Polyneoptera</taxon>
        <taxon>Dictyoptera</taxon>
        <taxon>Blattodea</taxon>
        <taxon>Blattoidea</taxon>
        <taxon>Termitoidae</taxon>
        <taxon>Rhinotermitidae</taxon>
        <taxon>Coptotermes</taxon>
    </lineage>
</organism>
<dbReference type="InterPro" id="IPR036770">
    <property type="entry name" value="Ankyrin_rpt-contain_sf"/>
</dbReference>
<feature type="repeat" description="ANK" evidence="3">
    <location>
        <begin position="119"/>
        <end position="148"/>
    </location>
</feature>
<evidence type="ECO:0000313" key="6">
    <source>
        <dbReference type="EMBL" id="GFG39648.1"/>
    </source>
</evidence>
<dbReference type="EMBL" id="BLKM01000928">
    <property type="protein sequence ID" value="GFG39648.1"/>
    <property type="molecule type" value="Genomic_DNA"/>
</dbReference>
<dbReference type="PANTHER" id="PTHR24171:SF9">
    <property type="entry name" value="ANKYRIN REPEAT DOMAIN-CONTAINING PROTEIN 39"/>
    <property type="match status" value="1"/>
</dbReference>
<dbReference type="InterPro" id="IPR002110">
    <property type="entry name" value="Ankyrin_rpt"/>
</dbReference>